<feature type="compositionally biased region" description="Polar residues" evidence="1">
    <location>
        <begin position="17"/>
        <end position="35"/>
    </location>
</feature>
<evidence type="ECO:0000313" key="3">
    <source>
        <dbReference type="Proteomes" id="UP001163105"/>
    </source>
</evidence>
<protein>
    <submittedName>
        <fullName evidence="2">Uncharacterized protein</fullName>
    </submittedName>
</protein>
<dbReference type="EMBL" id="JAQHRD010000003">
    <property type="protein sequence ID" value="KAJ6443539.1"/>
    <property type="molecule type" value="Genomic_DNA"/>
</dbReference>
<feature type="compositionally biased region" description="Low complexity" evidence="1">
    <location>
        <begin position="75"/>
        <end position="88"/>
    </location>
</feature>
<organism evidence="2 3">
    <name type="scientific">Purpureocillium lavendulum</name>
    <dbReference type="NCBI Taxonomy" id="1247861"/>
    <lineage>
        <taxon>Eukaryota</taxon>
        <taxon>Fungi</taxon>
        <taxon>Dikarya</taxon>
        <taxon>Ascomycota</taxon>
        <taxon>Pezizomycotina</taxon>
        <taxon>Sordariomycetes</taxon>
        <taxon>Hypocreomycetidae</taxon>
        <taxon>Hypocreales</taxon>
        <taxon>Ophiocordycipitaceae</taxon>
        <taxon>Purpureocillium</taxon>
    </lineage>
</organism>
<dbReference type="AlphaFoldDB" id="A0AB34FXC4"/>
<keyword evidence="3" id="KW-1185">Reference proteome</keyword>
<comment type="caution">
    <text evidence="2">The sequence shown here is derived from an EMBL/GenBank/DDBJ whole genome shotgun (WGS) entry which is preliminary data.</text>
</comment>
<reference evidence="2" key="1">
    <citation type="submission" date="2023-01" db="EMBL/GenBank/DDBJ databases">
        <title>The growth and conidiation of Purpureocillium lavendulum are regulated by nitrogen source and histone H3K14 acetylation.</title>
        <authorList>
            <person name="Tang P."/>
            <person name="Han J."/>
            <person name="Zhang C."/>
            <person name="Tang P."/>
            <person name="Qi F."/>
            <person name="Zhang K."/>
            <person name="Liang L."/>
        </authorList>
    </citation>
    <scope>NUCLEOTIDE SEQUENCE</scope>
    <source>
        <strain evidence="2">YMF1.00683</strain>
    </source>
</reference>
<accession>A0AB34FXC4</accession>
<proteinExistence type="predicted"/>
<gene>
    <name evidence="2" type="ORF">O9K51_04718</name>
</gene>
<sequence>MRLRVLFEADCDPASCRSPTADASTLMQHGDSVSQAGGPVPRWPQAHSVVNPSQTMSALLGAPGSPSQPHGMNQSATSSASRRNPSRAPQWCIAGGKGPGPMRQRRRAPAALTSPSAVST</sequence>
<feature type="region of interest" description="Disordered" evidence="1">
    <location>
        <begin position="56"/>
        <end position="120"/>
    </location>
</feature>
<feature type="compositionally biased region" description="Polar residues" evidence="1">
    <location>
        <begin position="65"/>
        <end position="74"/>
    </location>
</feature>
<feature type="region of interest" description="Disordered" evidence="1">
    <location>
        <begin position="12"/>
        <end position="42"/>
    </location>
</feature>
<dbReference type="Proteomes" id="UP001163105">
    <property type="component" value="Unassembled WGS sequence"/>
</dbReference>
<name>A0AB34FXC4_9HYPO</name>
<evidence type="ECO:0000313" key="2">
    <source>
        <dbReference type="EMBL" id="KAJ6443539.1"/>
    </source>
</evidence>
<evidence type="ECO:0000256" key="1">
    <source>
        <dbReference type="SAM" id="MobiDB-lite"/>
    </source>
</evidence>